<gene>
    <name evidence="1" type="ordered locus">TC_0549</name>
</gene>
<reference evidence="1 2" key="1">
    <citation type="journal article" date="2000" name="Nucleic Acids Res.">
        <title>Genome sequences of Chlamydia trachomatis MoPn and Chlamydia pneumoniae AR39.</title>
        <authorList>
            <person name="Read T.D."/>
            <person name="Brunham R.C."/>
            <person name="Shen C."/>
            <person name="Gill S.R."/>
            <person name="Heidelberg J.F."/>
            <person name="White O."/>
            <person name="Hickey E.K."/>
            <person name="Peterson J.D."/>
            <person name="Utterback T.R."/>
            <person name="Berry K.J."/>
            <person name="Bass S."/>
            <person name="Linher K.D."/>
            <person name="Weidman J.F."/>
            <person name="Khouri H.M."/>
            <person name="Craven B."/>
            <person name="Bowman C."/>
            <person name="Dodson R.J."/>
            <person name="Gwinn M.L."/>
            <person name="Nelson W.C."/>
            <person name="DeBoy R.T."/>
            <person name="Kolonay J.F."/>
            <person name="McClarty G."/>
            <person name="Salzberg S.L."/>
            <person name="Eisen J.A."/>
            <person name="Fraser C.M."/>
        </authorList>
    </citation>
    <scope>NUCLEOTIDE SEQUENCE [LARGE SCALE GENOMIC DNA]</scope>
    <source>
        <strain evidence="2">MoPn / Nigg</strain>
    </source>
</reference>
<organism evidence="1 2">
    <name type="scientific">Chlamydia muridarum (strain MoPn / Nigg)</name>
    <dbReference type="NCBI Taxonomy" id="243161"/>
    <lineage>
        <taxon>Bacteria</taxon>
        <taxon>Pseudomonadati</taxon>
        <taxon>Chlamydiota</taxon>
        <taxon>Chlamydiia</taxon>
        <taxon>Chlamydiales</taxon>
        <taxon>Chlamydiaceae</taxon>
        <taxon>Chlamydia/Chlamydophila group</taxon>
        <taxon>Chlamydia</taxon>
    </lineage>
</organism>
<sequence>MLLRQNFQRESTNFSSIVSERKVENVTRPKRNKLLKFLRIKNSVIYSILIFVIRQIFPVLCCICKTPGKSICLSCWRRCSRRVLEKRCSRCLETMNVGESIAVCSACANLPCYNSLYLYDFSPETLALYRCACMGNVSGEQSFSKAASRSLMFNQCSIDRIIFFSKDIERSVAVAIAKHLKVPYEKSSFFKRQKILSSTEKLCILSIYPLDKMVREKIICNRPAETIFISLFLLAD</sequence>
<dbReference type="EMBL" id="AE002160">
    <property type="protein sequence ID" value="AAF39388.1"/>
    <property type="molecule type" value="Genomic_DNA"/>
</dbReference>
<evidence type="ECO:0000313" key="1">
    <source>
        <dbReference type="EMBL" id="AAF39388.1"/>
    </source>
</evidence>
<dbReference type="Proteomes" id="UP000000800">
    <property type="component" value="Chromosome"/>
</dbReference>
<protein>
    <submittedName>
        <fullName evidence="1">Uncharacterized protein</fullName>
    </submittedName>
</protein>
<keyword evidence="2" id="KW-1185">Reference proteome</keyword>
<dbReference type="eggNOG" id="COG1040">
    <property type="taxonomic scope" value="Bacteria"/>
</dbReference>
<dbReference type="HOGENOM" id="CLU_099768_0_0_0"/>
<accession>Q9PKB7</accession>
<evidence type="ECO:0000313" key="2">
    <source>
        <dbReference type="Proteomes" id="UP000000800"/>
    </source>
</evidence>
<proteinExistence type="predicted"/>
<dbReference type="PIR" id="A81690">
    <property type="entry name" value="A81690"/>
</dbReference>
<dbReference type="AlphaFoldDB" id="Q9PKB7"/>
<name>Q9PKB7_CHLMU</name>
<dbReference type="KEGG" id="cmu:TC_0549"/>